<keyword evidence="4 6" id="KW-0805">Transcription regulation</keyword>
<dbReference type="Pfam" id="PF01029">
    <property type="entry name" value="NusB"/>
    <property type="match status" value="1"/>
</dbReference>
<comment type="similarity">
    <text evidence="1 6">Belongs to the NusB family.</text>
</comment>
<protein>
    <recommendedName>
        <fullName evidence="6">Transcription antitermination protein NusB</fullName>
    </recommendedName>
    <alternativeName>
        <fullName evidence="6">Antitermination factor NusB</fullName>
    </alternativeName>
</protein>
<dbReference type="InterPro" id="IPR006027">
    <property type="entry name" value="NusB_RsmB_TIM44"/>
</dbReference>
<evidence type="ECO:0000256" key="4">
    <source>
        <dbReference type="ARBA" id="ARBA00023015"/>
    </source>
</evidence>
<dbReference type="NCBIfam" id="TIGR01951">
    <property type="entry name" value="nusB"/>
    <property type="match status" value="1"/>
</dbReference>
<dbReference type="PANTHER" id="PTHR11078">
    <property type="entry name" value="N UTILIZATION SUBSTANCE PROTEIN B-RELATED"/>
    <property type="match status" value="1"/>
</dbReference>
<evidence type="ECO:0000256" key="3">
    <source>
        <dbReference type="ARBA" id="ARBA00022884"/>
    </source>
</evidence>
<dbReference type="HAMAP" id="MF_00073">
    <property type="entry name" value="NusB"/>
    <property type="match status" value="1"/>
</dbReference>
<organism evidence="8 9">
    <name type="scientific">Gallaecimonas xiamenensis 3-C-1</name>
    <dbReference type="NCBI Taxonomy" id="745411"/>
    <lineage>
        <taxon>Bacteria</taxon>
        <taxon>Pseudomonadati</taxon>
        <taxon>Pseudomonadota</taxon>
        <taxon>Gammaproteobacteria</taxon>
        <taxon>Enterobacterales</taxon>
        <taxon>Gallaecimonadaceae</taxon>
        <taxon>Gallaecimonas</taxon>
    </lineage>
</organism>
<dbReference type="CDD" id="cd00619">
    <property type="entry name" value="Terminator_NusB"/>
    <property type="match status" value="1"/>
</dbReference>
<keyword evidence="3 6" id="KW-0694">RNA-binding</keyword>
<dbReference type="AlphaFoldDB" id="K2K4I6"/>
<evidence type="ECO:0000256" key="6">
    <source>
        <dbReference type="HAMAP-Rule" id="MF_00073"/>
    </source>
</evidence>
<dbReference type="GO" id="GO:0031564">
    <property type="term" value="P:transcription antitermination"/>
    <property type="evidence" value="ECO:0007669"/>
    <property type="project" value="UniProtKB-KW"/>
</dbReference>
<dbReference type="STRING" id="745411.B3C1_11177"/>
<comment type="caution">
    <text evidence="8">The sequence shown here is derived from an EMBL/GenBank/DDBJ whole genome shotgun (WGS) entry which is preliminary data.</text>
</comment>
<evidence type="ECO:0000256" key="1">
    <source>
        <dbReference type="ARBA" id="ARBA00005952"/>
    </source>
</evidence>
<dbReference type="FunFam" id="1.10.940.10:FF:000001">
    <property type="entry name" value="Transcription antitermination factor NusB"/>
    <property type="match status" value="1"/>
</dbReference>
<evidence type="ECO:0000313" key="8">
    <source>
        <dbReference type="EMBL" id="EKE72390.1"/>
    </source>
</evidence>
<dbReference type="PATRIC" id="fig|745411.4.peg.2195"/>
<dbReference type="OrthoDB" id="9789556at2"/>
<dbReference type="Proteomes" id="UP000006755">
    <property type="component" value="Unassembled WGS sequence"/>
</dbReference>
<comment type="function">
    <text evidence="6">Involved in transcription antitermination. Required for transcription of ribosomal RNA (rRNA) genes. Binds specifically to the boxA antiterminator sequence of the ribosomal RNA (rrn) operons.</text>
</comment>
<gene>
    <name evidence="6 8" type="primary">nusB</name>
    <name evidence="8" type="ORF">B3C1_11177</name>
</gene>
<dbReference type="Gene3D" id="1.10.940.10">
    <property type="entry name" value="NusB-like"/>
    <property type="match status" value="1"/>
</dbReference>
<dbReference type="eggNOG" id="COG0781">
    <property type="taxonomic scope" value="Bacteria"/>
</dbReference>
<dbReference type="GO" id="GO:0005829">
    <property type="term" value="C:cytosol"/>
    <property type="evidence" value="ECO:0007669"/>
    <property type="project" value="TreeGrafter"/>
</dbReference>
<dbReference type="GO" id="GO:0003723">
    <property type="term" value="F:RNA binding"/>
    <property type="evidence" value="ECO:0007669"/>
    <property type="project" value="UniProtKB-UniRule"/>
</dbReference>
<evidence type="ECO:0000256" key="5">
    <source>
        <dbReference type="ARBA" id="ARBA00023163"/>
    </source>
</evidence>
<dbReference type="PANTHER" id="PTHR11078:SF3">
    <property type="entry name" value="ANTITERMINATION NUSB DOMAIN-CONTAINING PROTEIN"/>
    <property type="match status" value="1"/>
</dbReference>
<dbReference type="GO" id="GO:0006353">
    <property type="term" value="P:DNA-templated transcription termination"/>
    <property type="evidence" value="ECO:0007669"/>
    <property type="project" value="UniProtKB-UniRule"/>
</dbReference>
<name>K2K4I6_9GAMM</name>
<keyword evidence="5 6" id="KW-0804">Transcription</keyword>
<sequence length="137" mass="15911">MKPAFRRKARRLALQALYQWQMTNDPIADVEHQFLTEQDMNEVDVDYFRDLIVGVATHTDELDTILTRYVSRPLDDVDLVEKAALRLGLYELTRRKDVPYKVALNEAIELAKTFAAEDSHKFVNGVLDKFIRDQQGK</sequence>
<dbReference type="RefSeq" id="WP_008484902.1">
    <property type="nucleotide sequence ID" value="NZ_AMRI01000014.1"/>
</dbReference>
<keyword evidence="2 6" id="KW-0889">Transcription antitermination</keyword>
<dbReference type="EMBL" id="AMRI01000014">
    <property type="protein sequence ID" value="EKE72390.1"/>
    <property type="molecule type" value="Genomic_DNA"/>
</dbReference>
<dbReference type="InterPro" id="IPR035926">
    <property type="entry name" value="NusB-like_sf"/>
</dbReference>
<evidence type="ECO:0000256" key="2">
    <source>
        <dbReference type="ARBA" id="ARBA00022814"/>
    </source>
</evidence>
<proteinExistence type="inferred from homology"/>
<evidence type="ECO:0000259" key="7">
    <source>
        <dbReference type="Pfam" id="PF01029"/>
    </source>
</evidence>
<keyword evidence="9" id="KW-1185">Reference proteome</keyword>
<accession>K2K4I6</accession>
<evidence type="ECO:0000313" key="9">
    <source>
        <dbReference type="Proteomes" id="UP000006755"/>
    </source>
</evidence>
<feature type="domain" description="NusB/RsmB/TIM44" evidence="7">
    <location>
        <begin position="7"/>
        <end position="132"/>
    </location>
</feature>
<reference evidence="8 9" key="1">
    <citation type="journal article" date="2012" name="J. Bacteriol.">
        <title>Genome Sequence of Gallaecimonas xiamenensis Type Strain 3-C-1.</title>
        <authorList>
            <person name="Lai Q."/>
            <person name="Wang L."/>
            <person name="Wang W."/>
            <person name="Shao Z."/>
        </authorList>
    </citation>
    <scope>NUCLEOTIDE SEQUENCE [LARGE SCALE GENOMIC DNA]</scope>
    <source>
        <strain evidence="8 9">3-C-1</strain>
    </source>
</reference>
<dbReference type="InterPro" id="IPR011605">
    <property type="entry name" value="NusB_fam"/>
</dbReference>
<dbReference type="SUPFAM" id="SSF48013">
    <property type="entry name" value="NusB-like"/>
    <property type="match status" value="1"/>
</dbReference>